<feature type="region of interest" description="Disordered" evidence="1">
    <location>
        <begin position="1"/>
        <end position="168"/>
    </location>
</feature>
<comment type="caution">
    <text evidence="2">The sequence shown here is derived from an EMBL/GenBank/DDBJ whole genome shotgun (WGS) entry which is preliminary data.</text>
</comment>
<feature type="compositionally biased region" description="Basic and acidic residues" evidence="1">
    <location>
        <begin position="70"/>
        <end position="117"/>
    </location>
</feature>
<dbReference type="EMBL" id="VSSQ01014224">
    <property type="protein sequence ID" value="MPM53205.1"/>
    <property type="molecule type" value="Genomic_DNA"/>
</dbReference>
<proteinExistence type="predicted"/>
<feature type="region of interest" description="Disordered" evidence="1">
    <location>
        <begin position="558"/>
        <end position="636"/>
    </location>
</feature>
<sequence>MEARRLQEDLAALGGDDRQDHHGQDERGGQQRTTRGGRGAEERDEAEVFVQPFVAGHQRRAEDGEAPGAVDDRGDRGEQVDDVPDGLRDPGRGVVRDEQRDTDGDRGGDQQRDERRDQRAHHQRADVGPEGRAAGQLGRRCGHRRQRLEDQVQGDQGEHDEDEDAGAQCQAVEDPVARPPCGAAAGQVSWRVGGSHSALGHASLLCWCGSDRTGDDGQPSGARRRSTAVRVIIRSRMVTPGASGVLDGGDRGQGFLLGVTREGGGAGGVGGGLLTLGRQGVRPEGLHPVSGRLVLVGGAVDVVGEQHDRVGRGVLRGAVDLDGHVLRGLATDLLRGGDGPGRGLRGVLDVAVADLDGDGAQAADRRRVGVDDGALGRLGQGDHTGGLLRRLLAGVLGGPGLGGLVRPRVGGGLAQVVGEVLRGARVIGPVHDGDLGVRQGDARVLVGDRRVVPGGDPAGEDLGDGGGVHLDVLLHRGQVVGHGDRRDVGRDAEGTVGAADGLRLLPLVGLQRGVGAGEQVLTVEEAGTTGAGADRVVLDRHTGLGLLEAVDPGGHSGLLGGRATAGQGPGQVARRLRGGGTGLGGGGAGRQAEDQSGGSSDGSADSRDLHEIPFGMMSVEQGPYGVVPERDVRPGR</sequence>
<feature type="compositionally biased region" description="Basic and acidic residues" evidence="1">
    <location>
        <begin position="15"/>
        <end position="29"/>
    </location>
</feature>
<accession>A0A645AJ00</accession>
<organism evidence="2">
    <name type="scientific">bioreactor metagenome</name>
    <dbReference type="NCBI Taxonomy" id="1076179"/>
    <lineage>
        <taxon>unclassified sequences</taxon>
        <taxon>metagenomes</taxon>
        <taxon>ecological metagenomes</taxon>
    </lineage>
</organism>
<evidence type="ECO:0000313" key="2">
    <source>
        <dbReference type="EMBL" id="MPM53205.1"/>
    </source>
</evidence>
<dbReference type="AlphaFoldDB" id="A0A645AJ00"/>
<gene>
    <name evidence="2" type="ORF">SDC9_99970</name>
</gene>
<feature type="compositionally biased region" description="Low complexity" evidence="1">
    <location>
        <begin position="594"/>
        <end position="603"/>
    </location>
</feature>
<feature type="compositionally biased region" description="Gly residues" evidence="1">
    <location>
        <begin position="578"/>
        <end position="589"/>
    </location>
</feature>
<evidence type="ECO:0000256" key="1">
    <source>
        <dbReference type="SAM" id="MobiDB-lite"/>
    </source>
</evidence>
<name>A0A645AJ00_9ZZZZ</name>
<protein>
    <submittedName>
        <fullName evidence="2">Uncharacterized protein</fullName>
    </submittedName>
</protein>
<reference evidence="2" key="1">
    <citation type="submission" date="2019-08" db="EMBL/GenBank/DDBJ databases">
        <authorList>
            <person name="Kucharzyk K."/>
            <person name="Murdoch R.W."/>
            <person name="Higgins S."/>
            <person name="Loffler F."/>
        </authorList>
    </citation>
    <scope>NUCLEOTIDE SEQUENCE</scope>
</reference>